<reference evidence="1" key="1">
    <citation type="journal article" date="2022" name="bioRxiv">
        <title>Sequencing and chromosome-scale assembly of the giantPleurodeles waltlgenome.</title>
        <authorList>
            <person name="Brown T."/>
            <person name="Elewa A."/>
            <person name="Iarovenko S."/>
            <person name="Subramanian E."/>
            <person name="Araus A.J."/>
            <person name="Petzold A."/>
            <person name="Susuki M."/>
            <person name="Suzuki K.-i.T."/>
            <person name="Hayashi T."/>
            <person name="Toyoda A."/>
            <person name="Oliveira C."/>
            <person name="Osipova E."/>
            <person name="Leigh N.D."/>
            <person name="Simon A."/>
            <person name="Yun M.H."/>
        </authorList>
    </citation>
    <scope>NUCLEOTIDE SEQUENCE</scope>
    <source>
        <strain evidence="1">20211129_DDA</strain>
        <tissue evidence="1">Liver</tissue>
    </source>
</reference>
<gene>
    <name evidence="1" type="ORF">NDU88_002249</name>
</gene>
<evidence type="ECO:0000313" key="2">
    <source>
        <dbReference type="Proteomes" id="UP001066276"/>
    </source>
</evidence>
<sequence length="169" mass="19659">MLDNCLLDGKDGVENWDMERKYNESNNGWPDVSSPNRIRKGDWVKIKVNIGMWKKFCGPFKVREVHRFFVVLENGERWNLRKAAKYGDANSVQVGEKDCFANVQSSSEENGCSSYMLMDDDSLIHNNVDGSVDEGCACHVREREDENYTLLRRTQRNHRTPAYLKDYVR</sequence>
<dbReference type="EMBL" id="JANPWB010000008">
    <property type="protein sequence ID" value="KAJ1161768.1"/>
    <property type="molecule type" value="Genomic_DNA"/>
</dbReference>
<name>A0AAV7SCE3_PLEWA</name>
<dbReference type="Proteomes" id="UP001066276">
    <property type="component" value="Chromosome 4_2"/>
</dbReference>
<accession>A0AAV7SCE3</accession>
<evidence type="ECO:0000313" key="1">
    <source>
        <dbReference type="EMBL" id="KAJ1161768.1"/>
    </source>
</evidence>
<comment type="caution">
    <text evidence="1">The sequence shown here is derived from an EMBL/GenBank/DDBJ whole genome shotgun (WGS) entry which is preliminary data.</text>
</comment>
<dbReference type="AlphaFoldDB" id="A0AAV7SCE3"/>
<organism evidence="1 2">
    <name type="scientific">Pleurodeles waltl</name>
    <name type="common">Iberian ribbed newt</name>
    <dbReference type="NCBI Taxonomy" id="8319"/>
    <lineage>
        <taxon>Eukaryota</taxon>
        <taxon>Metazoa</taxon>
        <taxon>Chordata</taxon>
        <taxon>Craniata</taxon>
        <taxon>Vertebrata</taxon>
        <taxon>Euteleostomi</taxon>
        <taxon>Amphibia</taxon>
        <taxon>Batrachia</taxon>
        <taxon>Caudata</taxon>
        <taxon>Salamandroidea</taxon>
        <taxon>Salamandridae</taxon>
        <taxon>Pleurodelinae</taxon>
        <taxon>Pleurodeles</taxon>
    </lineage>
</organism>
<protein>
    <submittedName>
        <fullName evidence="1">Uncharacterized protein</fullName>
    </submittedName>
</protein>
<proteinExistence type="predicted"/>
<keyword evidence="2" id="KW-1185">Reference proteome</keyword>